<evidence type="ECO:0000256" key="8">
    <source>
        <dbReference type="ARBA" id="ARBA00023136"/>
    </source>
</evidence>
<dbReference type="Gene3D" id="1.10.287.70">
    <property type="match status" value="1"/>
</dbReference>
<dbReference type="AlphaFoldDB" id="A0A6L2PJN1"/>
<dbReference type="GO" id="GO:0050906">
    <property type="term" value="P:detection of stimulus involved in sensory perception"/>
    <property type="evidence" value="ECO:0007669"/>
    <property type="project" value="UniProtKB-ARBA"/>
</dbReference>
<dbReference type="Pfam" id="PF00060">
    <property type="entry name" value="Lig_chan"/>
    <property type="match status" value="1"/>
</dbReference>
<dbReference type="Proteomes" id="UP000502823">
    <property type="component" value="Unassembled WGS sequence"/>
</dbReference>
<evidence type="ECO:0000256" key="3">
    <source>
        <dbReference type="ARBA" id="ARBA00022448"/>
    </source>
</evidence>
<dbReference type="GO" id="GO:0005886">
    <property type="term" value="C:plasma membrane"/>
    <property type="evidence" value="ECO:0007669"/>
    <property type="project" value="UniProtKB-SubCell"/>
</dbReference>
<keyword evidence="10" id="KW-0325">Glycoprotein</keyword>
<dbReference type="PANTHER" id="PTHR42643:SF30">
    <property type="entry name" value="IONOTROPIC RECEPTOR 40A-RELATED"/>
    <property type="match status" value="1"/>
</dbReference>
<feature type="domain" description="Ionotropic glutamate receptor L-glutamate and glycine-binding" evidence="15">
    <location>
        <begin position="199"/>
        <end position="304"/>
    </location>
</feature>
<evidence type="ECO:0000313" key="16">
    <source>
        <dbReference type="EMBL" id="GFG32576.1"/>
    </source>
</evidence>
<keyword evidence="9" id="KW-0675">Receptor</keyword>
<comment type="similarity">
    <text evidence="2">Belongs to the glutamate-gated ion channel (TC 1.A.10.1) family.</text>
</comment>
<evidence type="ECO:0000259" key="15">
    <source>
        <dbReference type="Pfam" id="PF10613"/>
    </source>
</evidence>
<organism evidence="16 17">
    <name type="scientific">Coptotermes formosanus</name>
    <name type="common">Formosan subterranean termite</name>
    <dbReference type="NCBI Taxonomy" id="36987"/>
    <lineage>
        <taxon>Eukaryota</taxon>
        <taxon>Metazoa</taxon>
        <taxon>Ecdysozoa</taxon>
        <taxon>Arthropoda</taxon>
        <taxon>Hexapoda</taxon>
        <taxon>Insecta</taxon>
        <taxon>Pterygota</taxon>
        <taxon>Neoptera</taxon>
        <taxon>Polyneoptera</taxon>
        <taxon>Dictyoptera</taxon>
        <taxon>Blattodea</taxon>
        <taxon>Blattoidea</taxon>
        <taxon>Termitoidae</taxon>
        <taxon>Rhinotermitidae</taxon>
        <taxon>Coptotermes</taxon>
    </lineage>
</organism>
<evidence type="ECO:0000256" key="1">
    <source>
        <dbReference type="ARBA" id="ARBA00004651"/>
    </source>
</evidence>
<dbReference type="InterPro" id="IPR052192">
    <property type="entry name" value="Insect_Ionotropic_Sensory_Rcpt"/>
</dbReference>
<feature type="transmembrane region" description="Helical" evidence="13">
    <location>
        <begin position="578"/>
        <end position="599"/>
    </location>
</feature>
<dbReference type="InterPro" id="IPR019594">
    <property type="entry name" value="Glu/Gly-bd"/>
</dbReference>
<keyword evidence="7" id="KW-0406">Ion transport</keyword>
<dbReference type="Gene3D" id="3.40.190.10">
    <property type="entry name" value="Periplasmic binding protein-like II"/>
    <property type="match status" value="1"/>
</dbReference>
<dbReference type="GO" id="GO:0015276">
    <property type="term" value="F:ligand-gated monoatomic ion channel activity"/>
    <property type="evidence" value="ECO:0007669"/>
    <property type="project" value="InterPro"/>
</dbReference>
<accession>A0A6L2PJN1</accession>
<dbReference type="Pfam" id="PF10613">
    <property type="entry name" value="Lig_chan-Glu_bd"/>
    <property type="match status" value="1"/>
</dbReference>
<reference evidence="17" key="1">
    <citation type="submission" date="2020-01" db="EMBL/GenBank/DDBJ databases">
        <title>Draft genome sequence of the Termite Coptotermes fromosanus.</title>
        <authorList>
            <person name="Itakura S."/>
            <person name="Yosikawa Y."/>
            <person name="Umezawa K."/>
        </authorList>
    </citation>
    <scope>NUCLEOTIDE SEQUENCE [LARGE SCALE GENOMIC DNA]</scope>
</reference>
<evidence type="ECO:0000256" key="13">
    <source>
        <dbReference type="SAM" id="Phobius"/>
    </source>
</evidence>
<evidence type="ECO:0000256" key="10">
    <source>
        <dbReference type="ARBA" id="ARBA00023180"/>
    </source>
</evidence>
<evidence type="ECO:0000256" key="5">
    <source>
        <dbReference type="ARBA" id="ARBA00022692"/>
    </source>
</evidence>
<proteinExistence type="inferred from homology"/>
<evidence type="ECO:0000256" key="4">
    <source>
        <dbReference type="ARBA" id="ARBA00022475"/>
    </source>
</evidence>
<dbReference type="PANTHER" id="PTHR42643">
    <property type="entry name" value="IONOTROPIC RECEPTOR 20A-RELATED"/>
    <property type="match status" value="1"/>
</dbReference>
<sequence>VVILIALLPGAASSVKLAECARNGLRNLQPGPVFVLIPSDNRNLFSELLQELHAGEIWGVFTIRADEINLEHSEKPASIIVPPISEKTELRNCLSKLAALNSRARFLILTQDEMMLYIALGELRDLNVLNAVVLVPARNNSSINAYTWFPYFPPGECGKESIKAILLDECLMENSTKFVRNVPFFQQKFPHNLYGCPIIVSTFPWPPFIIAPQTHGESDKVFYTKGLEIKLLNTIAHNMNSTLHYLAPPANDSKWGFRDSSGSWTGLVGEVFYKKADVAFASMTATDERKLYLDPTITYWSNYVVWIVPRPKFISGWRSLLGIFKPTMWAVVVVAYLLASVSLCSLTHTVLRLKEPALYRNTGSCMLVTWSLSLEMGAHVQPRGLIMRFVFICWVIYCFQISTAYKSSLISSLTNPHLEPAILNMKQLVNSRLKFEYTTGLYDYFDDAADANMRQIRNSLRFCDNVTKCLNRLAVAADTALVSDKTYVEYLIPQQYIDSNGRPVLQAVPQDVLSYHVVMILSKGNVLLERFNVLISRIVESGLMVKWAKDIMKSLSTGTSSPDGGGEHRLTVSHLQSLFVLLLIGEAVALVTLVIEVAMCKVL</sequence>
<evidence type="ECO:0000313" key="17">
    <source>
        <dbReference type="Proteomes" id="UP000502823"/>
    </source>
</evidence>
<evidence type="ECO:0000256" key="9">
    <source>
        <dbReference type="ARBA" id="ARBA00023170"/>
    </source>
</evidence>
<evidence type="ECO:0000259" key="14">
    <source>
        <dbReference type="Pfam" id="PF00060"/>
    </source>
</evidence>
<keyword evidence="6 13" id="KW-1133">Transmembrane helix</keyword>
<dbReference type="FunCoup" id="A0A6L2PJN1">
    <property type="interactions" value="42"/>
</dbReference>
<gene>
    <name evidence="16" type="ORF">Cfor_11649</name>
</gene>
<comment type="caution">
    <text evidence="16">The sequence shown here is derived from an EMBL/GenBank/DDBJ whole genome shotgun (WGS) entry which is preliminary data.</text>
</comment>
<protein>
    <recommendedName>
        <fullName evidence="18">Ionotropic glutamate receptor C-terminal domain-containing protein</fullName>
    </recommendedName>
</protein>
<name>A0A6L2PJN1_COPFO</name>
<feature type="domain" description="Ionotropic glutamate receptor C-terminal" evidence="14">
    <location>
        <begin position="327"/>
        <end position="585"/>
    </location>
</feature>
<dbReference type="InterPro" id="IPR001320">
    <property type="entry name" value="Iontro_rcpt_C"/>
</dbReference>
<feature type="transmembrane region" description="Helical" evidence="13">
    <location>
        <begin position="328"/>
        <end position="351"/>
    </location>
</feature>
<dbReference type="OrthoDB" id="6506757at2759"/>
<evidence type="ECO:0000256" key="12">
    <source>
        <dbReference type="ARBA" id="ARBA00023303"/>
    </source>
</evidence>
<keyword evidence="17" id="KW-1185">Reference proteome</keyword>
<comment type="subcellular location">
    <subcellularLocation>
        <location evidence="1">Cell membrane</location>
        <topology evidence="1">Multi-pass membrane protein</topology>
    </subcellularLocation>
</comment>
<evidence type="ECO:0000256" key="6">
    <source>
        <dbReference type="ARBA" id="ARBA00022989"/>
    </source>
</evidence>
<feature type="non-terminal residue" evidence="16">
    <location>
        <position position="1"/>
    </location>
</feature>
<keyword evidence="3" id="KW-0813">Transport</keyword>
<keyword evidence="4" id="KW-1003">Cell membrane</keyword>
<evidence type="ECO:0008006" key="18">
    <source>
        <dbReference type="Google" id="ProtNLM"/>
    </source>
</evidence>
<dbReference type="InParanoid" id="A0A6L2PJN1"/>
<dbReference type="SUPFAM" id="SSF53850">
    <property type="entry name" value="Periplasmic binding protein-like II"/>
    <property type="match status" value="1"/>
</dbReference>
<keyword evidence="5 13" id="KW-0812">Transmembrane</keyword>
<evidence type="ECO:0000256" key="7">
    <source>
        <dbReference type="ARBA" id="ARBA00023065"/>
    </source>
</evidence>
<keyword evidence="8 13" id="KW-0472">Membrane</keyword>
<keyword evidence="12" id="KW-0407">Ion channel</keyword>
<keyword evidence="11" id="KW-1071">Ligand-gated ion channel</keyword>
<evidence type="ECO:0000256" key="2">
    <source>
        <dbReference type="ARBA" id="ARBA00008685"/>
    </source>
</evidence>
<dbReference type="EMBL" id="BLKM01011263">
    <property type="protein sequence ID" value="GFG32576.1"/>
    <property type="molecule type" value="Genomic_DNA"/>
</dbReference>
<evidence type="ECO:0000256" key="11">
    <source>
        <dbReference type="ARBA" id="ARBA00023286"/>
    </source>
</evidence>